<accession>A0A2R3ZAN5</accession>
<gene>
    <name evidence="1" type="ORF">C7S20_19335</name>
</gene>
<dbReference type="RefSeq" id="WP_107013998.1">
    <property type="nucleotide sequence ID" value="NZ_CP028136.1"/>
</dbReference>
<protein>
    <submittedName>
        <fullName evidence="1">Uncharacterized protein</fullName>
    </submittedName>
</protein>
<organism evidence="1 2">
    <name type="scientific">Christiangramia fulva</name>
    <dbReference type="NCBI Taxonomy" id="2126553"/>
    <lineage>
        <taxon>Bacteria</taxon>
        <taxon>Pseudomonadati</taxon>
        <taxon>Bacteroidota</taxon>
        <taxon>Flavobacteriia</taxon>
        <taxon>Flavobacteriales</taxon>
        <taxon>Flavobacteriaceae</taxon>
        <taxon>Christiangramia</taxon>
    </lineage>
</organism>
<proteinExistence type="predicted"/>
<dbReference type="AlphaFoldDB" id="A0A2R3ZAN5"/>
<dbReference type="EMBL" id="CP028136">
    <property type="protein sequence ID" value="AVR47232.1"/>
    <property type="molecule type" value="Genomic_DNA"/>
</dbReference>
<name>A0A2R3ZAN5_9FLAO</name>
<evidence type="ECO:0000313" key="2">
    <source>
        <dbReference type="Proteomes" id="UP000241507"/>
    </source>
</evidence>
<dbReference type="OrthoDB" id="1269053at2"/>
<sequence>MKKVEEIPTVQTRFQEEIITTADLDKMKGKYLAERLLRTWIKDFIDEDNGDVVSLDRNEIIYDKGTFITSDVLSEINFHLQTNEVKEVKVSNQKRIGFLSGGFTSVWQATAKFNNKKFTYLLYASSLSMAFDIATDFLEQDLPGGFQLHTLKELDYSNLIVVEEDEEELDFYKIELEVDFEYQEPYESSYILKSHDAETAKRAIVEYIAKKAKEENRRESFDVTIISAKTITCSGIVDYKFSQEYFESLKSKTA</sequence>
<dbReference type="KEGG" id="grs:C7S20_19335"/>
<evidence type="ECO:0000313" key="1">
    <source>
        <dbReference type="EMBL" id="AVR47232.1"/>
    </source>
</evidence>
<keyword evidence="2" id="KW-1185">Reference proteome</keyword>
<reference evidence="2" key="1">
    <citation type="submission" date="2018-03" db="EMBL/GenBank/DDBJ databases">
        <title>Gramella fulva sp. nov., isolated from a dry surface of tidal flat.</title>
        <authorList>
            <person name="Hwang S.H."/>
            <person name="Hwang W.M."/>
            <person name="Kang K."/>
            <person name="Ahn T.-Y."/>
        </authorList>
    </citation>
    <scope>NUCLEOTIDE SEQUENCE [LARGE SCALE GENOMIC DNA]</scope>
    <source>
        <strain evidence="2">SH35</strain>
    </source>
</reference>
<dbReference type="Proteomes" id="UP000241507">
    <property type="component" value="Chromosome"/>
</dbReference>